<evidence type="ECO:0000259" key="1">
    <source>
        <dbReference type="PROSITE" id="PS50878"/>
    </source>
</evidence>
<dbReference type="SUPFAM" id="SSF56672">
    <property type="entry name" value="DNA/RNA polymerases"/>
    <property type="match status" value="1"/>
</dbReference>
<sequence>MSGHFYQAYWDIVGPQVVQEVTQFFDTGSLPADWNFKQIYLIPKKPNPSKMTDMLPISLCSVIYKVVSKVMCNRLKEFLPDIVSATQGAFVAGRLISDNILLAHEMLHALRTNPQCDEDFAAIKIDMSKAYDRVEWRFLEELLIRLGFDIKWVKWVMVCVSSVSYSVLLNGSSYGYFRPERGLRQGDPLSPFLFILCVEALVHIMNKAELEGRLTGMKLNSSCPSIQHLLFADDNLFLCQANLPECFEFLKCLRLYGAASGQEINFQKSAITFGKKLDPYMKHLLGLYTGIELEGGNGKYLGLPECFSGSKKDLLQFITDRLKSRLSGWYEKTLSLGGKEVLLNSIALALPVYAMSCSGLANISVDNSQVQCVNSGGMQMQTNIRCIGRHGTKSVNRNREVAWRLLDEPNSLLARVYRARYFSDKSFMDAKLGYRPSYAWRSIMFGRELLERGLMKSIGDGQTTNVWLDKWVSYGSPRRPFNKEITIDLCLKLSSLITEERTWNIQRLHDLFPPCDVTLIRSYPPALTLPDRYIWAYTRDGRFTVKSGNWLLTKEANNLSLVAEPAALFNKLKERIWKVHTEPKIQMFLWRMLSGALAVADCMNSHGVHVNPVCQVCNAANETIAHVLFGCSLASRVWEATALPLPSQGFLNSITENVEYIFGLMNKSTILERWRNVIPLLLWEIWKARNVFVFENRNQDHHVLIASALETSEEWLKQQALILTESRFENHGRGSWTLGLVVELGFYGTIMGMLCIMREMPSFPAKTESRRSSVVYYGVYKA</sequence>
<dbReference type="PROSITE" id="PS50878">
    <property type="entry name" value="RT_POL"/>
    <property type="match status" value="1"/>
</dbReference>
<evidence type="ECO:0000313" key="3">
    <source>
        <dbReference type="RefSeq" id="XP_010462992.1"/>
    </source>
</evidence>
<dbReference type="Pfam" id="PF00078">
    <property type="entry name" value="RVT_1"/>
    <property type="match status" value="1"/>
</dbReference>
<gene>
    <name evidence="3" type="primary">LOC104743634</name>
</gene>
<accession>A0ABM0VYB4</accession>
<feature type="domain" description="Reverse transcriptase" evidence="1">
    <location>
        <begin position="23"/>
        <end position="293"/>
    </location>
</feature>
<dbReference type="InterPro" id="IPR026960">
    <property type="entry name" value="RVT-Znf"/>
</dbReference>
<name>A0ABM0VYB4_CAMSA</name>
<dbReference type="GeneID" id="104743634"/>
<protein>
    <submittedName>
        <fullName evidence="3">Uncharacterized protein LOC104743634</fullName>
    </submittedName>
</protein>
<dbReference type="PANTHER" id="PTHR33116:SF86">
    <property type="entry name" value="REVERSE TRANSCRIPTASE DOMAIN-CONTAINING PROTEIN"/>
    <property type="match status" value="1"/>
</dbReference>
<dbReference type="InterPro" id="IPR043502">
    <property type="entry name" value="DNA/RNA_pol_sf"/>
</dbReference>
<dbReference type="Pfam" id="PF13966">
    <property type="entry name" value="zf-RVT"/>
    <property type="match status" value="1"/>
</dbReference>
<dbReference type="Proteomes" id="UP000694864">
    <property type="component" value="Chromosome 14"/>
</dbReference>
<evidence type="ECO:0000313" key="2">
    <source>
        <dbReference type="Proteomes" id="UP000694864"/>
    </source>
</evidence>
<dbReference type="PANTHER" id="PTHR33116">
    <property type="entry name" value="REVERSE TRANSCRIPTASE ZINC-BINDING DOMAIN-CONTAINING PROTEIN-RELATED-RELATED"/>
    <property type="match status" value="1"/>
</dbReference>
<organism evidence="2 3">
    <name type="scientific">Camelina sativa</name>
    <name type="common">False flax</name>
    <name type="synonym">Myagrum sativum</name>
    <dbReference type="NCBI Taxonomy" id="90675"/>
    <lineage>
        <taxon>Eukaryota</taxon>
        <taxon>Viridiplantae</taxon>
        <taxon>Streptophyta</taxon>
        <taxon>Embryophyta</taxon>
        <taxon>Tracheophyta</taxon>
        <taxon>Spermatophyta</taxon>
        <taxon>Magnoliopsida</taxon>
        <taxon>eudicotyledons</taxon>
        <taxon>Gunneridae</taxon>
        <taxon>Pentapetalae</taxon>
        <taxon>rosids</taxon>
        <taxon>malvids</taxon>
        <taxon>Brassicales</taxon>
        <taxon>Brassicaceae</taxon>
        <taxon>Camelineae</taxon>
        <taxon>Camelina</taxon>
    </lineage>
</organism>
<keyword evidence="2" id="KW-1185">Reference proteome</keyword>
<dbReference type="CDD" id="cd01650">
    <property type="entry name" value="RT_nLTR_like"/>
    <property type="match status" value="1"/>
</dbReference>
<dbReference type="RefSeq" id="XP_010462992.1">
    <property type="nucleotide sequence ID" value="XM_010464690.1"/>
</dbReference>
<reference evidence="2" key="1">
    <citation type="journal article" date="2014" name="Nat. Commun.">
        <title>The emerging biofuel crop Camelina sativa retains a highly undifferentiated hexaploid genome structure.</title>
        <authorList>
            <person name="Kagale S."/>
            <person name="Koh C."/>
            <person name="Nixon J."/>
            <person name="Bollina V."/>
            <person name="Clarke W.E."/>
            <person name="Tuteja R."/>
            <person name="Spillane C."/>
            <person name="Robinson S.J."/>
            <person name="Links M.G."/>
            <person name="Clarke C."/>
            <person name="Higgins E.E."/>
            <person name="Huebert T."/>
            <person name="Sharpe A.G."/>
            <person name="Parkin I.A."/>
        </authorList>
    </citation>
    <scope>NUCLEOTIDE SEQUENCE [LARGE SCALE GENOMIC DNA]</scope>
    <source>
        <strain evidence="2">cv. DH55</strain>
    </source>
</reference>
<proteinExistence type="predicted"/>
<reference evidence="3" key="2">
    <citation type="submission" date="2025-08" db="UniProtKB">
        <authorList>
            <consortium name="RefSeq"/>
        </authorList>
    </citation>
    <scope>IDENTIFICATION</scope>
    <source>
        <tissue evidence="3">Leaf</tissue>
    </source>
</reference>
<dbReference type="InterPro" id="IPR000477">
    <property type="entry name" value="RT_dom"/>
</dbReference>